<organism evidence="3 4">
    <name type="scientific">Pleurotus eryngii</name>
    <name type="common">Boletus of the steppes</name>
    <dbReference type="NCBI Taxonomy" id="5323"/>
    <lineage>
        <taxon>Eukaryota</taxon>
        <taxon>Fungi</taxon>
        <taxon>Dikarya</taxon>
        <taxon>Basidiomycota</taxon>
        <taxon>Agaricomycotina</taxon>
        <taxon>Agaricomycetes</taxon>
        <taxon>Agaricomycetidae</taxon>
        <taxon>Agaricales</taxon>
        <taxon>Pleurotineae</taxon>
        <taxon>Pleurotaceae</taxon>
        <taxon>Pleurotus</taxon>
    </lineage>
</organism>
<dbReference type="EMBL" id="MU154576">
    <property type="protein sequence ID" value="KAF9494188.1"/>
    <property type="molecule type" value="Genomic_DNA"/>
</dbReference>
<keyword evidence="2" id="KW-1133">Transmembrane helix</keyword>
<dbReference type="AlphaFoldDB" id="A0A9P5ZW13"/>
<protein>
    <submittedName>
        <fullName evidence="3">Uncharacterized protein</fullName>
    </submittedName>
</protein>
<evidence type="ECO:0000313" key="3">
    <source>
        <dbReference type="EMBL" id="KAF9494188.1"/>
    </source>
</evidence>
<evidence type="ECO:0000313" key="4">
    <source>
        <dbReference type="Proteomes" id="UP000807025"/>
    </source>
</evidence>
<dbReference type="OrthoDB" id="7961613at2759"/>
<proteinExistence type="predicted"/>
<accession>A0A9P5ZW13</accession>
<name>A0A9P5ZW13_PLEER</name>
<feature type="region of interest" description="Disordered" evidence="1">
    <location>
        <begin position="52"/>
        <end position="82"/>
    </location>
</feature>
<dbReference type="Proteomes" id="UP000807025">
    <property type="component" value="Unassembled WGS sequence"/>
</dbReference>
<sequence length="82" mass="9040">MPRLPLPDILQRGITYSLAGLTVYGLFVGVAVHRDTLRRGRELMAEREAAARQVNQNEEMEKELAKAAQSALYPSSTTSGTH</sequence>
<keyword evidence="2" id="KW-0472">Membrane</keyword>
<gene>
    <name evidence="3" type="ORF">BDN71DRAFT_1449304</name>
</gene>
<reference evidence="3" key="1">
    <citation type="submission" date="2020-11" db="EMBL/GenBank/DDBJ databases">
        <authorList>
            <consortium name="DOE Joint Genome Institute"/>
            <person name="Ahrendt S."/>
            <person name="Riley R."/>
            <person name="Andreopoulos W."/>
            <person name="Labutti K."/>
            <person name="Pangilinan J."/>
            <person name="Ruiz-Duenas F.J."/>
            <person name="Barrasa J.M."/>
            <person name="Sanchez-Garcia M."/>
            <person name="Camarero S."/>
            <person name="Miyauchi S."/>
            <person name="Serrano A."/>
            <person name="Linde D."/>
            <person name="Babiker R."/>
            <person name="Drula E."/>
            <person name="Ayuso-Fernandez I."/>
            <person name="Pacheco R."/>
            <person name="Padilla G."/>
            <person name="Ferreira P."/>
            <person name="Barriuso J."/>
            <person name="Kellner H."/>
            <person name="Castanera R."/>
            <person name="Alfaro M."/>
            <person name="Ramirez L."/>
            <person name="Pisabarro A.G."/>
            <person name="Kuo A."/>
            <person name="Tritt A."/>
            <person name="Lipzen A."/>
            <person name="He G."/>
            <person name="Yan M."/>
            <person name="Ng V."/>
            <person name="Cullen D."/>
            <person name="Martin F."/>
            <person name="Rosso M.-N."/>
            <person name="Henrissat B."/>
            <person name="Hibbett D."/>
            <person name="Martinez A.T."/>
            <person name="Grigoriev I.V."/>
        </authorList>
    </citation>
    <scope>NUCLEOTIDE SEQUENCE</scope>
    <source>
        <strain evidence="3">ATCC 90797</strain>
    </source>
</reference>
<keyword evidence="2" id="KW-0812">Transmembrane</keyword>
<comment type="caution">
    <text evidence="3">The sequence shown here is derived from an EMBL/GenBank/DDBJ whole genome shotgun (WGS) entry which is preliminary data.</text>
</comment>
<evidence type="ECO:0000256" key="2">
    <source>
        <dbReference type="SAM" id="Phobius"/>
    </source>
</evidence>
<feature type="transmembrane region" description="Helical" evidence="2">
    <location>
        <begin position="14"/>
        <end position="32"/>
    </location>
</feature>
<feature type="compositionally biased region" description="Polar residues" evidence="1">
    <location>
        <begin position="72"/>
        <end position="82"/>
    </location>
</feature>
<evidence type="ECO:0000256" key="1">
    <source>
        <dbReference type="SAM" id="MobiDB-lite"/>
    </source>
</evidence>
<keyword evidence="4" id="KW-1185">Reference proteome</keyword>